<dbReference type="EMBL" id="CANL01000022">
    <property type="protein sequence ID" value="CCM63689.1"/>
    <property type="molecule type" value="Genomic_DNA"/>
</dbReference>
<organism evidence="8 9">
    <name type="scientific">Candidatus Neomicrothrix parvicella RN1</name>
    <dbReference type="NCBI Taxonomy" id="1229780"/>
    <lineage>
        <taxon>Bacteria</taxon>
        <taxon>Bacillati</taxon>
        <taxon>Actinomycetota</taxon>
        <taxon>Acidimicrobiia</taxon>
        <taxon>Acidimicrobiales</taxon>
        <taxon>Microthrixaceae</taxon>
        <taxon>Candidatus Neomicrothrix</taxon>
    </lineage>
</organism>
<accession>R4YYN1</accession>
<comment type="caution">
    <text evidence="8">The sequence shown here is derived from an EMBL/GenBank/DDBJ whole genome shotgun (WGS) entry which is preliminary data.</text>
</comment>
<evidence type="ECO:0000256" key="1">
    <source>
        <dbReference type="ARBA" id="ARBA00004651"/>
    </source>
</evidence>
<evidence type="ECO:0000313" key="8">
    <source>
        <dbReference type="EMBL" id="CCM63689.1"/>
    </source>
</evidence>
<dbReference type="STRING" id="1229780.BN381_290048"/>
<keyword evidence="3" id="KW-1003">Cell membrane</keyword>
<proteinExistence type="inferred from homology"/>
<evidence type="ECO:0000313" key="9">
    <source>
        <dbReference type="Proteomes" id="UP000018291"/>
    </source>
</evidence>
<reference evidence="8 9" key="1">
    <citation type="journal article" date="2013" name="ISME J.">
        <title>Metabolic model for the filamentous 'Candidatus Microthrix parvicella' based on genomic and metagenomic analyses.</title>
        <authorList>
            <person name="Jon McIlroy S."/>
            <person name="Kristiansen R."/>
            <person name="Albertsen M."/>
            <person name="Michael Karst S."/>
            <person name="Rossetti S."/>
            <person name="Lund Nielsen J."/>
            <person name="Tandoi V."/>
            <person name="James Seviour R."/>
            <person name="Nielsen P.H."/>
        </authorList>
    </citation>
    <scope>NUCLEOTIDE SEQUENCE [LARGE SCALE GENOMIC DNA]</scope>
    <source>
        <strain evidence="8 9">RN1</strain>
    </source>
</reference>
<keyword evidence="5 7" id="KW-1133">Transmembrane helix</keyword>
<dbReference type="RefSeq" id="WP_012226705.1">
    <property type="nucleotide sequence ID" value="NZ_HG422565.1"/>
</dbReference>
<evidence type="ECO:0000256" key="5">
    <source>
        <dbReference type="ARBA" id="ARBA00022989"/>
    </source>
</evidence>
<gene>
    <name evidence="8" type="ORF">BN381_290048</name>
</gene>
<evidence type="ECO:0000256" key="7">
    <source>
        <dbReference type="SAM" id="Phobius"/>
    </source>
</evidence>
<name>R4YYN1_9ACTN</name>
<keyword evidence="4 7" id="KW-0812">Transmembrane</keyword>
<comment type="similarity">
    <text evidence="2">Belongs to the UPF0410 family.</text>
</comment>
<evidence type="ECO:0000256" key="2">
    <source>
        <dbReference type="ARBA" id="ARBA00011006"/>
    </source>
</evidence>
<feature type="transmembrane region" description="Helical" evidence="7">
    <location>
        <begin position="63"/>
        <end position="80"/>
    </location>
</feature>
<dbReference type="GO" id="GO:0005886">
    <property type="term" value="C:plasma membrane"/>
    <property type="evidence" value="ECO:0007669"/>
    <property type="project" value="UniProtKB-SubCell"/>
</dbReference>
<dbReference type="OrthoDB" id="3393862at2"/>
<dbReference type="Proteomes" id="UP000018291">
    <property type="component" value="Unassembled WGS sequence"/>
</dbReference>
<dbReference type="HOGENOM" id="CLU_160040_2_2_11"/>
<dbReference type="InterPro" id="IPR007341">
    <property type="entry name" value="Transgly_assoc"/>
</dbReference>
<dbReference type="eggNOG" id="ENOG503350M">
    <property type="taxonomic scope" value="Bacteria"/>
</dbReference>
<evidence type="ECO:0000256" key="6">
    <source>
        <dbReference type="ARBA" id="ARBA00023136"/>
    </source>
</evidence>
<evidence type="ECO:0008006" key="10">
    <source>
        <dbReference type="Google" id="ProtNLM"/>
    </source>
</evidence>
<feature type="transmembrane region" description="Helical" evidence="7">
    <location>
        <begin position="33"/>
        <end position="51"/>
    </location>
</feature>
<keyword evidence="9" id="KW-1185">Reference proteome</keyword>
<protein>
    <recommendedName>
        <fullName evidence="10">Transglycosylase-associated protein</fullName>
    </recommendedName>
</protein>
<evidence type="ECO:0000256" key="4">
    <source>
        <dbReference type="ARBA" id="ARBA00022692"/>
    </source>
</evidence>
<dbReference type="AlphaFoldDB" id="R4YYN1"/>
<sequence>MLLIGIIITGMVVGAVAQFILGREGGKVDWQMALVAGIVGSFIGGFLINLINGDGVKLGPSGLIGSLVGALIVTAIWQGLNARKAADAKTPPPKRTKTNR</sequence>
<comment type="subcellular location">
    <subcellularLocation>
        <location evidence="1">Cell membrane</location>
        <topology evidence="1">Multi-pass membrane protein</topology>
    </subcellularLocation>
</comment>
<dbReference type="Pfam" id="PF04226">
    <property type="entry name" value="Transgly_assoc"/>
    <property type="match status" value="1"/>
</dbReference>
<evidence type="ECO:0000256" key="3">
    <source>
        <dbReference type="ARBA" id="ARBA00022475"/>
    </source>
</evidence>
<keyword evidence="6 7" id="KW-0472">Membrane</keyword>